<dbReference type="PROSITE" id="PS51186">
    <property type="entry name" value="GNAT"/>
    <property type="match status" value="1"/>
</dbReference>
<keyword evidence="1" id="KW-0808">Transferase</keyword>
<sequence>MAPAAATATATNLPLPEQQAIWIRIRLADNRDVSIIHRLIHQMAVFERLTDLFSATESSLSTTLFPSPPLPPFRSFTVLILEISLSPIPEDESDLDFPPIVRQIALGSAVDDPEAEAFASPRGGGLVVAGFVLCFPNYSTFMARPGLYVEDLFVREAWRRLGMGRMMLSVVAREAARMGCGRVEWCVLDWNTNAIDFYEGMGAEVLQPWRICRLSGEALRSYAGNEDDRGGRI</sequence>
<name>A0A835QDL3_VANPL</name>
<dbReference type="EMBL" id="JADCNM010000009">
    <property type="protein sequence ID" value="KAG0468720.1"/>
    <property type="molecule type" value="Genomic_DNA"/>
</dbReference>
<accession>A0A835QDL3</accession>
<dbReference type="AlphaFoldDB" id="A0A835QDL3"/>
<dbReference type="Gene3D" id="3.40.630.30">
    <property type="match status" value="1"/>
</dbReference>
<keyword evidence="2" id="KW-0012">Acyltransferase</keyword>
<dbReference type="PANTHER" id="PTHR10545:SF29">
    <property type="entry name" value="GH14572P-RELATED"/>
    <property type="match status" value="1"/>
</dbReference>
<proteinExistence type="predicted"/>
<evidence type="ECO:0000256" key="1">
    <source>
        <dbReference type="ARBA" id="ARBA00022679"/>
    </source>
</evidence>
<gene>
    <name evidence="4" type="ORF">HPP92_018048</name>
</gene>
<dbReference type="Pfam" id="PF00583">
    <property type="entry name" value="Acetyltransf_1"/>
    <property type="match status" value="1"/>
</dbReference>
<dbReference type="SUPFAM" id="SSF55729">
    <property type="entry name" value="Acyl-CoA N-acyltransferases (Nat)"/>
    <property type="match status" value="1"/>
</dbReference>
<comment type="caution">
    <text evidence="4">The sequence shown here is derived from an EMBL/GenBank/DDBJ whole genome shotgun (WGS) entry which is preliminary data.</text>
</comment>
<dbReference type="PANTHER" id="PTHR10545">
    <property type="entry name" value="DIAMINE N-ACETYLTRANSFERASE"/>
    <property type="match status" value="1"/>
</dbReference>
<dbReference type="CDD" id="cd04301">
    <property type="entry name" value="NAT_SF"/>
    <property type="match status" value="1"/>
</dbReference>
<evidence type="ECO:0000256" key="2">
    <source>
        <dbReference type="ARBA" id="ARBA00023315"/>
    </source>
</evidence>
<evidence type="ECO:0000259" key="3">
    <source>
        <dbReference type="PROSITE" id="PS51186"/>
    </source>
</evidence>
<protein>
    <recommendedName>
        <fullName evidence="3">N-acetyltransferase domain-containing protein</fullName>
    </recommendedName>
</protein>
<reference evidence="4 5" key="1">
    <citation type="journal article" date="2020" name="Nat. Food">
        <title>A phased Vanilla planifolia genome enables genetic improvement of flavour and production.</title>
        <authorList>
            <person name="Hasing T."/>
            <person name="Tang H."/>
            <person name="Brym M."/>
            <person name="Khazi F."/>
            <person name="Huang T."/>
            <person name="Chambers A.H."/>
        </authorList>
    </citation>
    <scope>NUCLEOTIDE SEQUENCE [LARGE SCALE GENOMIC DNA]</scope>
    <source>
        <tissue evidence="4">Leaf</tissue>
    </source>
</reference>
<dbReference type="GO" id="GO:0008080">
    <property type="term" value="F:N-acetyltransferase activity"/>
    <property type="evidence" value="ECO:0007669"/>
    <property type="project" value="UniProtKB-ARBA"/>
</dbReference>
<dbReference type="FunFam" id="3.40.630.30:FF:000139">
    <property type="entry name" value="L-ornithine N5-acetyltransferase NATA1"/>
    <property type="match status" value="1"/>
</dbReference>
<dbReference type="Proteomes" id="UP000639772">
    <property type="component" value="Chromosome 9"/>
</dbReference>
<dbReference type="InterPro" id="IPR000182">
    <property type="entry name" value="GNAT_dom"/>
</dbReference>
<dbReference type="InterPro" id="IPR016181">
    <property type="entry name" value="Acyl_CoA_acyltransferase"/>
</dbReference>
<feature type="domain" description="N-acetyltransferase" evidence="3">
    <location>
        <begin position="71"/>
        <end position="226"/>
    </location>
</feature>
<evidence type="ECO:0000313" key="5">
    <source>
        <dbReference type="Proteomes" id="UP000639772"/>
    </source>
</evidence>
<dbReference type="InterPro" id="IPR051016">
    <property type="entry name" value="Diverse_Substrate_AcTransf"/>
</dbReference>
<organism evidence="4 5">
    <name type="scientific">Vanilla planifolia</name>
    <name type="common">Vanilla</name>
    <dbReference type="NCBI Taxonomy" id="51239"/>
    <lineage>
        <taxon>Eukaryota</taxon>
        <taxon>Viridiplantae</taxon>
        <taxon>Streptophyta</taxon>
        <taxon>Embryophyta</taxon>
        <taxon>Tracheophyta</taxon>
        <taxon>Spermatophyta</taxon>
        <taxon>Magnoliopsida</taxon>
        <taxon>Liliopsida</taxon>
        <taxon>Asparagales</taxon>
        <taxon>Orchidaceae</taxon>
        <taxon>Vanilloideae</taxon>
        <taxon>Vanilleae</taxon>
        <taxon>Vanilla</taxon>
    </lineage>
</organism>
<dbReference type="OrthoDB" id="7305308at2759"/>
<evidence type="ECO:0000313" key="4">
    <source>
        <dbReference type="EMBL" id="KAG0468720.1"/>
    </source>
</evidence>